<protein>
    <submittedName>
        <fullName evidence="7">Radical SAM protein</fullName>
    </submittedName>
</protein>
<dbReference type="GO" id="GO:0046872">
    <property type="term" value="F:metal ion binding"/>
    <property type="evidence" value="ECO:0007669"/>
    <property type="project" value="UniProtKB-KW"/>
</dbReference>
<dbReference type="SFLD" id="SFLDG01067">
    <property type="entry name" value="SPASM/twitch_domain_containing"/>
    <property type="match status" value="1"/>
</dbReference>
<evidence type="ECO:0000259" key="6">
    <source>
        <dbReference type="PROSITE" id="PS51918"/>
    </source>
</evidence>
<dbReference type="InterPro" id="IPR007197">
    <property type="entry name" value="rSAM"/>
</dbReference>
<dbReference type="InterPro" id="IPR050377">
    <property type="entry name" value="Radical_SAM_PqqE_MftC-like"/>
</dbReference>
<dbReference type="GO" id="GO:0003824">
    <property type="term" value="F:catalytic activity"/>
    <property type="evidence" value="ECO:0007669"/>
    <property type="project" value="InterPro"/>
</dbReference>
<sequence length="479" mass="52539">MRRLATCSGMWGSISGRSMGARRPSRAGFMAASEPRSALPNGGDVRFLPPAPPWPCESLMITFAFRCNIACTFCMVEDALNVLPGTSLAAFQRAVEDPSMLEGVSRIIFSGGEVTLAKDLPAYAAFARSLPGIQHVRIQTNATRLGDRRTLRTLMDAGIDEFFVSFHAPDAALYDRLVQREGSFESILAGLESIAAEGGALSTNTAIVAPNHDRLEAIVERLLPFRPQSVEFWNYWPRGDEEAQRQMSARVGDVRPHLVDALRLALRNGVPPVVKWFPRCLLGPFARYLDDAQPKALIDDAYWSREPAYSCIYEGICADAGGACSGLSHSYIEQHGWEETLLSPRRQEAGVSRPNEARVETRSLVKDAGEKRTHAAAVAAWLSQFGLAPGMELEGFRLRGAALGRGVAMLALQFERDGERVEVRLCPRDPRRPAFTRTASYDMIYARVPPALERAAQRLTESLAHTIGAQDRGGRSLPG</sequence>
<feature type="domain" description="Radical SAM core" evidence="6">
    <location>
        <begin position="51"/>
        <end position="273"/>
    </location>
</feature>
<organism evidence="7 8">
    <name type="scientific">Polyangium spumosum</name>
    <dbReference type="NCBI Taxonomy" id="889282"/>
    <lineage>
        <taxon>Bacteria</taxon>
        <taxon>Pseudomonadati</taxon>
        <taxon>Myxococcota</taxon>
        <taxon>Polyangia</taxon>
        <taxon>Polyangiales</taxon>
        <taxon>Polyangiaceae</taxon>
        <taxon>Polyangium</taxon>
    </lineage>
</organism>
<evidence type="ECO:0000256" key="2">
    <source>
        <dbReference type="ARBA" id="ARBA00022691"/>
    </source>
</evidence>
<gene>
    <name evidence="7" type="ORF">GF068_24215</name>
</gene>
<keyword evidence="4" id="KW-0408">Iron</keyword>
<evidence type="ECO:0000256" key="5">
    <source>
        <dbReference type="ARBA" id="ARBA00023014"/>
    </source>
</evidence>
<dbReference type="Pfam" id="PF04055">
    <property type="entry name" value="Radical_SAM"/>
    <property type="match status" value="1"/>
</dbReference>
<reference evidence="7 8" key="1">
    <citation type="submission" date="2019-10" db="EMBL/GenBank/DDBJ databases">
        <title>A soil myxobacterium in the family Polyangiaceae.</title>
        <authorList>
            <person name="Li Y."/>
            <person name="Wang J."/>
        </authorList>
    </citation>
    <scope>NUCLEOTIDE SEQUENCE [LARGE SCALE GENOMIC DNA]</scope>
    <source>
        <strain evidence="7 8">DSM 14734</strain>
    </source>
</reference>
<evidence type="ECO:0000256" key="3">
    <source>
        <dbReference type="ARBA" id="ARBA00022723"/>
    </source>
</evidence>
<evidence type="ECO:0000256" key="4">
    <source>
        <dbReference type="ARBA" id="ARBA00023004"/>
    </source>
</evidence>
<dbReference type="OrthoDB" id="9792276at2"/>
<evidence type="ECO:0000313" key="7">
    <source>
        <dbReference type="EMBL" id="MRG95000.1"/>
    </source>
</evidence>
<dbReference type="EMBL" id="WJIE01000006">
    <property type="protein sequence ID" value="MRG95000.1"/>
    <property type="molecule type" value="Genomic_DNA"/>
</dbReference>
<dbReference type="AlphaFoldDB" id="A0A6N7PX52"/>
<dbReference type="PROSITE" id="PS51918">
    <property type="entry name" value="RADICAL_SAM"/>
    <property type="match status" value="1"/>
</dbReference>
<keyword evidence="5" id="KW-0411">Iron-sulfur</keyword>
<dbReference type="InterPro" id="IPR058240">
    <property type="entry name" value="rSAM_sf"/>
</dbReference>
<keyword evidence="2" id="KW-0949">S-adenosyl-L-methionine</keyword>
<dbReference type="Gene3D" id="3.20.20.70">
    <property type="entry name" value="Aldolase class I"/>
    <property type="match status" value="1"/>
</dbReference>
<name>A0A6N7PX52_9BACT</name>
<comment type="caution">
    <text evidence="7">The sequence shown here is derived from an EMBL/GenBank/DDBJ whole genome shotgun (WGS) entry which is preliminary data.</text>
</comment>
<proteinExistence type="predicted"/>
<evidence type="ECO:0000313" key="8">
    <source>
        <dbReference type="Proteomes" id="UP000440224"/>
    </source>
</evidence>
<accession>A0A6N7PX52</accession>
<dbReference type="Proteomes" id="UP000440224">
    <property type="component" value="Unassembled WGS sequence"/>
</dbReference>
<comment type="cofactor">
    <cofactor evidence="1">
        <name>[4Fe-4S] cluster</name>
        <dbReference type="ChEBI" id="CHEBI:49883"/>
    </cofactor>
</comment>
<keyword evidence="3" id="KW-0479">Metal-binding</keyword>
<dbReference type="InterPro" id="IPR013785">
    <property type="entry name" value="Aldolase_TIM"/>
</dbReference>
<dbReference type="CDD" id="cd01335">
    <property type="entry name" value="Radical_SAM"/>
    <property type="match status" value="1"/>
</dbReference>
<dbReference type="SUPFAM" id="SSF102114">
    <property type="entry name" value="Radical SAM enzymes"/>
    <property type="match status" value="1"/>
</dbReference>
<evidence type="ECO:0000256" key="1">
    <source>
        <dbReference type="ARBA" id="ARBA00001966"/>
    </source>
</evidence>
<dbReference type="PANTHER" id="PTHR11228:SF34">
    <property type="entry name" value="TUNGSTEN-CONTAINING ALDEHYDE FERREDOXIN OXIDOREDUCTASE COFACTOR MODIFYING PROTEIN"/>
    <property type="match status" value="1"/>
</dbReference>
<dbReference type="PANTHER" id="PTHR11228">
    <property type="entry name" value="RADICAL SAM DOMAIN PROTEIN"/>
    <property type="match status" value="1"/>
</dbReference>
<dbReference type="SFLD" id="SFLDS00029">
    <property type="entry name" value="Radical_SAM"/>
    <property type="match status" value="1"/>
</dbReference>
<dbReference type="GO" id="GO:0051536">
    <property type="term" value="F:iron-sulfur cluster binding"/>
    <property type="evidence" value="ECO:0007669"/>
    <property type="project" value="UniProtKB-KW"/>
</dbReference>
<keyword evidence="8" id="KW-1185">Reference proteome</keyword>